<name>A0A3M7CIW7_HORWE</name>
<evidence type="ECO:0000313" key="2">
    <source>
        <dbReference type="EMBL" id="RMY51934.1"/>
    </source>
</evidence>
<organism evidence="2 3">
    <name type="scientific">Hortaea werneckii</name>
    <name type="common">Black yeast</name>
    <name type="synonym">Cladosporium werneckii</name>
    <dbReference type="NCBI Taxonomy" id="91943"/>
    <lineage>
        <taxon>Eukaryota</taxon>
        <taxon>Fungi</taxon>
        <taxon>Dikarya</taxon>
        <taxon>Ascomycota</taxon>
        <taxon>Pezizomycotina</taxon>
        <taxon>Dothideomycetes</taxon>
        <taxon>Dothideomycetidae</taxon>
        <taxon>Mycosphaerellales</taxon>
        <taxon>Teratosphaeriaceae</taxon>
        <taxon>Hortaea</taxon>
    </lineage>
</organism>
<dbReference type="VEuPathDB" id="FungiDB:BTJ68_15596"/>
<evidence type="ECO:0000313" key="3">
    <source>
        <dbReference type="Proteomes" id="UP000270230"/>
    </source>
</evidence>
<dbReference type="PANTHER" id="PTHR40462:SF1">
    <property type="entry name" value="EXPRESSED PROTEIN"/>
    <property type="match status" value="1"/>
</dbReference>
<comment type="caution">
    <text evidence="2">The sequence shown here is derived from an EMBL/GenBank/DDBJ whole genome shotgun (WGS) entry which is preliminary data.</text>
</comment>
<reference evidence="2 3" key="1">
    <citation type="journal article" date="2018" name="BMC Genomics">
        <title>Genomic evidence for intraspecific hybridization in a clonal and extremely halotolerant yeast.</title>
        <authorList>
            <person name="Gostincar C."/>
            <person name="Stajich J.E."/>
            <person name="Zupancic J."/>
            <person name="Zalar P."/>
            <person name="Gunde-Cimerman N."/>
        </authorList>
    </citation>
    <scope>NUCLEOTIDE SEQUENCE [LARGE SCALE GENOMIC DNA]</scope>
    <source>
        <strain evidence="2 3">EXF-151</strain>
    </source>
</reference>
<accession>A0A3M7CIW7</accession>
<feature type="region of interest" description="Disordered" evidence="1">
    <location>
        <begin position="1"/>
        <end position="82"/>
    </location>
</feature>
<proteinExistence type="predicted"/>
<dbReference type="PANTHER" id="PTHR40462">
    <property type="entry name" value="CHROMOSOME 1, WHOLE GENOME SHOTGUN SEQUENCE"/>
    <property type="match status" value="1"/>
</dbReference>
<gene>
    <name evidence="2" type="ORF">D0865_06066</name>
</gene>
<dbReference type="Proteomes" id="UP000270230">
    <property type="component" value="Unassembled WGS sequence"/>
</dbReference>
<evidence type="ECO:0008006" key="4">
    <source>
        <dbReference type="Google" id="ProtNLM"/>
    </source>
</evidence>
<protein>
    <recommendedName>
        <fullName evidence="4">DNA damage-responsive protein 48</fullName>
    </recommendedName>
</protein>
<evidence type="ECO:0000256" key="1">
    <source>
        <dbReference type="SAM" id="MobiDB-lite"/>
    </source>
</evidence>
<dbReference type="EMBL" id="QWIN01000427">
    <property type="protein sequence ID" value="RMY51934.1"/>
    <property type="molecule type" value="Genomic_DNA"/>
</dbReference>
<dbReference type="AlphaFoldDB" id="A0A3M7CIW7"/>
<sequence>MDFVKNAMGGGSEEPKKEGESNESGGGGLMDKINTMAGGGKASEKDEDALDKENQGIDAFQQYGMGEGPQNNESAVEQAKDEAISDYIRGQYQDATGSKMPIEDK</sequence>
<dbReference type="OrthoDB" id="3050608at2759"/>